<feature type="compositionally biased region" description="Basic and acidic residues" evidence="15">
    <location>
        <begin position="369"/>
        <end position="378"/>
    </location>
</feature>
<keyword evidence="12" id="KW-0564">Palmitate</keyword>
<keyword evidence="11 16" id="KW-0472">Membrane</keyword>
<dbReference type="Gene3D" id="1.10.287.90">
    <property type="match status" value="1"/>
</dbReference>
<keyword evidence="8" id="KW-0249">Electron transport</keyword>
<evidence type="ECO:0000256" key="11">
    <source>
        <dbReference type="ARBA" id="ARBA00023136"/>
    </source>
</evidence>
<evidence type="ECO:0000256" key="5">
    <source>
        <dbReference type="ARBA" id="ARBA00022660"/>
    </source>
</evidence>
<keyword evidence="13" id="KW-0449">Lipoprotein</keyword>
<dbReference type="InterPro" id="IPR008972">
    <property type="entry name" value="Cupredoxin"/>
</dbReference>
<evidence type="ECO:0000313" key="19">
    <source>
        <dbReference type="EMBL" id="SHJ55518.1"/>
    </source>
</evidence>
<keyword evidence="4" id="KW-1003">Cell membrane</keyword>
<comment type="caution">
    <text evidence="19">The sequence shown here is derived from an EMBL/GenBank/DDBJ whole genome shotgun (WGS) entry which is preliminary data.</text>
</comment>
<evidence type="ECO:0000256" key="3">
    <source>
        <dbReference type="ARBA" id="ARBA00022448"/>
    </source>
</evidence>
<feature type="compositionally biased region" description="Gly residues" evidence="15">
    <location>
        <begin position="329"/>
        <end position="342"/>
    </location>
</feature>
<dbReference type="EMBL" id="FQZC01000003">
    <property type="protein sequence ID" value="SHJ55518.1"/>
    <property type="molecule type" value="Genomic_DNA"/>
</dbReference>
<proteinExistence type="inferred from homology"/>
<dbReference type="SUPFAM" id="SSF49503">
    <property type="entry name" value="Cupredoxins"/>
    <property type="match status" value="1"/>
</dbReference>
<evidence type="ECO:0000259" key="18">
    <source>
        <dbReference type="PROSITE" id="PS50999"/>
    </source>
</evidence>
<dbReference type="PROSITE" id="PS50857">
    <property type="entry name" value="COX2_CUA"/>
    <property type="match status" value="1"/>
</dbReference>
<name>A0ABY1IN91_9HYPH</name>
<dbReference type="InterPro" id="IPR011759">
    <property type="entry name" value="Cyt_c_oxidase_su2_TM_dom"/>
</dbReference>
<keyword evidence="10" id="KW-0560">Oxidoreductase</keyword>
<keyword evidence="9 16" id="KW-1133">Transmembrane helix</keyword>
<evidence type="ECO:0000256" key="14">
    <source>
        <dbReference type="ARBA" id="ARBA00030198"/>
    </source>
</evidence>
<feature type="region of interest" description="Disordered" evidence="15">
    <location>
        <begin position="322"/>
        <end position="390"/>
    </location>
</feature>
<dbReference type="Gene3D" id="2.60.40.420">
    <property type="entry name" value="Cupredoxins - blue copper proteins"/>
    <property type="match status" value="1"/>
</dbReference>
<keyword evidence="3" id="KW-0813">Transport</keyword>
<evidence type="ECO:0000256" key="16">
    <source>
        <dbReference type="SAM" id="Phobius"/>
    </source>
</evidence>
<keyword evidence="6 16" id="KW-0812">Transmembrane</keyword>
<feature type="domain" description="Cytochrome oxidase subunit II transmembrane region profile" evidence="18">
    <location>
        <begin position="16"/>
        <end position="113"/>
    </location>
</feature>
<dbReference type="PANTHER" id="PTHR22888">
    <property type="entry name" value="CYTOCHROME C OXIDASE, SUBUNIT II"/>
    <property type="match status" value="1"/>
</dbReference>
<keyword evidence="7" id="KW-0732">Signal</keyword>
<evidence type="ECO:0000256" key="4">
    <source>
        <dbReference type="ARBA" id="ARBA00022475"/>
    </source>
</evidence>
<keyword evidence="5" id="KW-0679">Respiratory chain</keyword>
<dbReference type="InterPro" id="IPR045187">
    <property type="entry name" value="CcO_II"/>
</dbReference>
<comment type="similarity">
    <text evidence="2">Belongs to the cytochrome c oxidase subunit 2 family.</text>
</comment>
<feature type="domain" description="Cytochrome oxidase subunit II copper A binding" evidence="17">
    <location>
        <begin position="128"/>
        <end position="240"/>
    </location>
</feature>
<dbReference type="CDD" id="cd04212">
    <property type="entry name" value="CuRO_UO_II"/>
    <property type="match status" value="1"/>
</dbReference>
<evidence type="ECO:0000256" key="7">
    <source>
        <dbReference type="ARBA" id="ARBA00022729"/>
    </source>
</evidence>
<dbReference type="PROSITE" id="PS51257">
    <property type="entry name" value="PROKAR_LIPOPROTEIN"/>
    <property type="match status" value="1"/>
</dbReference>
<dbReference type="SUPFAM" id="SSF81464">
    <property type="entry name" value="Cytochrome c oxidase subunit II-like, transmembrane region"/>
    <property type="match status" value="1"/>
</dbReference>
<dbReference type="InterPro" id="IPR010514">
    <property type="entry name" value="COX_ARM"/>
</dbReference>
<evidence type="ECO:0000256" key="10">
    <source>
        <dbReference type="ARBA" id="ARBA00023002"/>
    </source>
</evidence>
<evidence type="ECO:0000256" key="2">
    <source>
        <dbReference type="ARBA" id="ARBA00007866"/>
    </source>
</evidence>
<feature type="transmembrane region" description="Helical" evidence="16">
    <location>
        <begin position="38"/>
        <end position="62"/>
    </location>
</feature>
<comment type="subcellular location">
    <subcellularLocation>
        <location evidence="1">Cell membrane</location>
        <topology evidence="1">Multi-pass membrane protein</topology>
    </subcellularLocation>
</comment>
<dbReference type="Pfam" id="PF06481">
    <property type="entry name" value="COX_ARM"/>
    <property type="match status" value="1"/>
</dbReference>
<evidence type="ECO:0000256" key="8">
    <source>
        <dbReference type="ARBA" id="ARBA00022982"/>
    </source>
</evidence>
<reference evidence="19 20" key="1">
    <citation type="submission" date="2016-11" db="EMBL/GenBank/DDBJ databases">
        <authorList>
            <person name="Varghese N."/>
            <person name="Submissions S."/>
        </authorList>
    </citation>
    <scope>NUCLEOTIDE SEQUENCE [LARGE SCALE GENOMIC DNA]</scope>
    <source>
        <strain evidence="19 20">DSM 21988</strain>
    </source>
</reference>
<dbReference type="InterPro" id="IPR036257">
    <property type="entry name" value="Cyt_c_oxidase_su2_TM_sf"/>
</dbReference>
<evidence type="ECO:0000256" key="13">
    <source>
        <dbReference type="ARBA" id="ARBA00023288"/>
    </source>
</evidence>
<dbReference type="Proteomes" id="UP000184290">
    <property type="component" value="Unassembled WGS sequence"/>
</dbReference>
<evidence type="ECO:0000313" key="20">
    <source>
        <dbReference type="Proteomes" id="UP000184290"/>
    </source>
</evidence>
<organism evidence="19 20">
    <name type="scientific">Aureimonas altamirensis DSM 21988</name>
    <dbReference type="NCBI Taxonomy" id="1121026"/>
    <lineage>
        <taxon>Bacteria</taxon>
        <taxon>Pseudomonadati</taxon>
        <taxon>Pseudomonadota</taxon>
        <taxon>Alphaproteobacteria</taxon>
        <taxon>Hyphomicrobiales</taxon>
        <taxon>Aurantimonadaceae</taxon>
        <taxon>Aureimonas</taxon>
    </lineage>
</organism>
<evidence type="ECO:0000256" key="12">
    <source>
        <dbReference type="ARBA" id="ARBA00023139"/>
    </source>
</evidence>
<evidence type="ECO:0000256" key="9">
    <source>
        <dbReference type="ARBA" id="ARBA00022989"/>
    </source>
</evidence>
<keyword evidence="20" id="KW-1185">Reference proteome</keyword>
<dbReference type="PROSITE" id="PS50999">
    <property type="entry name" value="COX2_TM"/>
    <property type="match status" value="1"/>
</dbReference>
<evidence type="ECO:0000259" key="17">
    <source>
        <dbReference type="PROSITE" id="PS50857"/>
    </source>
</evidence>
<gene>
    <name evidence="19" type="ORF">SAMN02745911_2853</name>
</gene>
<evidence type="ECO:0000256" key="1">
    <source>
        <dbReference type="ARBA" id="ARBA00004651"/>
    </source>
</evidence>
<dbReference type="InterPro" id="IPR006333">
    <property type="entry name" value="Cyt_o_ubiquinol_oxidase_su2"/>
</dbReference>
<dbReference type="InterPro" id="IPR002429">
    <property type="entry name" value="CcO_II-like_C"/>
</dbReference>
<protein>
    <recommendedName>
        <fullName evidence="14">Ubiquinol oxidase polypeptide II</fullName>
    </recommendedName>
</protein>
<accession>A0ABY1IN91</accession>
<sequence length="390" mass="42881">MPSKPFRLLLLLPLLFLGGCNMIVMNPAGDVASRQANLILWSTGLMLLIIIPVIVFTLFFAWRYRASAKRHDYDPDWNHSTKLEVIIWTAPLLIIIALGAMTWLFTHLLDPYRPLSRIGPDRPVTEETPTITVQVVALDWKWMFIYPELGIATVNQLAAPVDTPINFRLTSSSIMNSFYIPAMSGMIYAMPGMQTQLHAVINQEGTYQGIASNYSGSGFSNMHFQFLGLSDGDFDAWVERVRAEGQPLTRERYMEVEQPSELEPVHYFSEVDPGLFQAVLNMCVEPGRMCADEMMHIDMQGGGGIDSLSNMDRLMYDANRIHGTQHGHGSSGYAGAGAGAGDGAEAPGATFPATDRLPRSDETESGDTAPHEGPRGDNPDTGTAAPDQLN</sequence>
<dbReference type="NCBIfam" id="TIGR01433">
    <property type="entry name" value="CyoA"/>
    <property type="match status" value="1"/>
</dbReference>
<dbReference type="InterPro" id="IPR034227">
    <property type="entry name" value="CuRO_UO_II"/>
</dbReference>
<evidence type="ECO:0000256" key="15">
    <source>
        <dbReference type="SAM" id="MobiDB-lite"/>
    </source>
</evidence>
<feature type="transmembrane region" description="Helical" evidence="16">
    <location>
        <begin position="83"/>
        <end position="105"/>
    </location>
</feature>
<evidence type="ECO:0000256" key="6">
    <source>
        <dbReference type="ARBA" id="ARBA00022692"/>
    </source>
</evidence>
<dbReference type="PANTHER" id="PTHR22888:SF18">
    <property type="entry name" value="CYTOCHROME BO(3) UBIQUINOL OXIDASE SUBUNIT 2"/>
    <property type="match status" value="1"/>
</dbReference>
<dbReference type="Pfam" id="PF00116">
    <property type="entry name" value="COX2"/>
    <property type="match status" value="1"/>
</dbReference>